<dbReference type="NCBIfam" id="NF045477">
    <property type="entry name" value="LPO_1073_dom"/>
    <property type="match status" value="1"/>
</dbReference>
<keyword evidence="2" id="KW-1185">Reference proteome</keyword>
<comment type="caution">
    <text evidence="1">The sequence shown here is derived from an EMBL/GenBank/DDBJ whole genome shotgun (WGS) entry which is preliminary data.</text>
</comment>
<reference evidence="1 2" key="1">
    <citation type="submission" date="2019-06" db="EMBL/GenBank/DDBJ databases">
        <title>Genomic Encyclopedia of Type Strains, Phase IV (KMG-V): Genome sequencing to study the core and pangenomes of soil and plant-associated prokaryotes.</title>
        <authorList>
            <person name="Whitman W."/>
        </authorList>
    </citation>
    <scope>NUCLEOTIDE SEQUENCE [LARGE SCALE GENOMIC DNA]</scope>
    <source>
        <strain evidence="1 2">BR 11622</strain>
    </source>
</reference>
<proteinExistence type="predicted"/>
<dbReference type="AlphaFoldDB" id="A0A560H8Y5"/>
<protein>
    <submittedName>
        <fullName evidence="1">Uncharacterized protein</fullName>
    </submittedName>
</protein>
<gene>
    <name evidence="1" type="ORF">FBZ90_106211</name>
</gene>
<dbReference type="OrthoDB" id="4682272at2"/>
<evidence type="ECO:0000313" key="1">
    <source>
        <dbReference type="EMBL" id="TWB42611.1"/>
    </source>
</evidence>
<evidence type="ECO:0000313" key="2">
    <source>
        <dbReference type="Proteomes" id="UP000315751"/>
    </source>
</evidence>
<organism evidence="1 2">
    <name type="scientific">Nitrospirillum amazonense</name>
    <dbReference type="NCBI Taxonomy" id="28077"/>
    <lineage>
        <taxon>Bacteria</taxon>
        <taxon>Pseudomonadati</taxon>
        <taxon>Pseudomonadota</taxon>
        <taxon>Alphaproteobacteria</taxon>
        <taxon>Rhodospirillales</taxon>
        <taxon>Azospirillaceae</taxon>
        <taxon>Nitrospirillum</taxon>
    </lineage>
</organism>
<dbReference type="Proteomes" id="UP000315751">
    <property type="component" value="Unassembled WGS sequence"/>
</dbReference>
<dbReference type="InterPro" id="IPR053773">
    <property type="entry name" value="Vpar_1526-like"/>
</dbReference>
<dbReference type="EMBL" id="VITR01000006">
    <property type="protein sequence ID" value="TWB42611.1"/>
    <property type="molecule type" value="Genomic_DNA"/>
</dbReference>
<dbReference type="RefSeq" id="WP_145732369.1">
    <property type="nucleotide sequence ID" value="NZ_VITR01000006.1"/>
</dbReference>
<name>A0A560H8Y5_9PROT</name>
<sequence>MLGDKQNQKVDGSSTAIQAGNNVYIHQGMTISDAREVFQLLLRESLTAFQDEARNAAQINFQRFSENVERKFSERIEKVVLEKLAEPDVQSVINDAFKASARKGNSTDIESLANLIVERLSKDSSPYKDIVISEAINVVPRITKQQISFISFYFSVRHLASRGDISVIESLHKAIFPLFQEGINLPISQLSYLEYAGCCTINTLVGVELYDEFNNGSYKHLGAASGNDLKSLFSQKAPTFYNEIEIFLQKNLGALTLTSVGQAIALSHISTVIGNIDYGIWLR</sequence>
<accession>A0A560H8Y5</accession>